<keyword evidence="7 9" id="KW-0503">Monooxygenase</keyword>
<evidence type="ECO:0008006" key="14">
    <source>
        <dbReference type="Google" id="ProtNLM"/>
    </source>
</evidence>
<keyword evidence="5 9" id="KW-0560">Oxidoreductase</keyword>
<evidence type="ECO:0000256" key="6">
    <source>
        <dbReference type="ARBA" id="ARBA00023004"/>
    </source>
</evidence>
<dbReference type="PANTHER" id="PTHR46206:SF1">
    <property type="entry name" value="P450, PUTATIVE (EUROFUNG)-RELATED"/>
    <property type="match status" value="1"/>
</dbReference>
<comment type="cofactor">
    <cofactor evidence="1 8">
        <name>heme</name>
        <dbReference type="ChEBI" id="CHEBI:30413"/>
    </cofactor>
</comment>
<dbReference type="GO" id="GO:0020037">
    <property type="term" value="F:heme binding"/>
    <property type="evidence" value="ECO:0007669"/>
    <property type="project" value="InterPro"/>
</dbReference>
<name>A0A8H3I4I0_9LECA</name>
<dbReference type="AlphaFoldDB" id="A0A8H3I4I0"/>
<evidence type="ECO:0000256" key="1">
    <source>
        <dbReference type="ARBA" id="ARBA00001971"/>
    </source>
</evidence>
<dbReference type="SUPFAM" id="SSF48264">
    <property type="entry name" value="Cytochrome P450"/>
    <property type="match status" value="1"/>
</dbReference>
<feature type="binding site" description="axial binding residue" evidence="8">
    <location>
        <position position="468"/>
    </location>
    <ligand>
        <name>heme</name>
        <dbReference type="ChEBI" id="CHEBI:30413"/>
    </ligand>
    <ligandPart>
        <name>Fe</name>
        <dbReference type="ChEBI" id="CHEBI:18248"/>
    </ligandPart>
</feature>
<dbReference type="InterPro" id="IPR017972">
    <property type="entry name" value="Cyt_P450_CS"/>
</dbReference>
<comment type="caution">
    <text evidence="12">The sequence shown here is derived from an EMBL/GenBank/DDBJ whole genome shotgun (WGS) entry which is preliminary data.</text>
</comment>
<sequence>MITLPTLSFLSLALAWLFYSHIPRPVSNLPTSLPWVGRRNEVFSKLRACIREFTAGLRTLSEGYVTYSKNDQPFAILDPAGRPQVMLPKQQIRWLTSLPDSVLSARAVQDVKFAIKYLVAPITHAQADAVAISLRQDLTRNLGRAQVPVFDALRSSIDRTWGFDETTWNEISLFETMQESVHRAVNCILVGSPLCHEGKYLDSLSRFATWVGVGSVVVGQFTPWFLAPIVGNIVSIPVRIYRRKSMQYLQPEIEDRIRYIERSEKDESSIEPKDLISWIILNSRESTAVEIGDMILGLSLGSIHTVILTATNFFLDLLSSPPDASYYESLHTEAASTFQTQEDWGRLASLSKLSLTDSAVRESLRINPAVGRGAMRQVMHKDGITLPGGHHLPQDAWVGVSVLGINRDDRFYADPDQFKPFRFARSPAKSDTKPLSPATQNVEGPPNDPYLATAEDKFMSFGYGRHSCPGRWFAAHLLKLLVAYITLNYEIQPIATRPENIIFGDSIVPSRSLKIKVRRRKQVK</sequence>
<gene>
    <name evidence="12" type="ORF">HETSPECPRED_002054</name>
</gene>
<dbReference type="PRINTS" id="PR00465">
    <property type="entry name" value="EP450IV"/>
</dbReference>
<dbReference type="OrthoDB" id="1844152at2759"/>
<keyword evidence="6 8" id="KW-0408">Iron</keyword>
<evidence type="ECO:0000256" key="7">
    <source>
        <dbReference type="ARBA" id="ARBA00023033"/>
    </source>
</evidence>
<reference evidence="12" key="1">
    <citation type="submission" date="2021-03" db="EMBL/GenBank/DDBJ databases">
        <authorList>
            <person name="Tagirdzhanova G."/>
        </authorList>
    </citation>
    <scope>NUCLEOTIDE SEQUENCE</scope>
</reference>
<dbReference type="InterPro" id="IPR036396">
    <property type="entry name" value="Cyt_P450_sf"/>
</dbReference>
<feature type="region of interest" description="Disordered" evidence="10">
    <location>
        <begin position="425"/>
        <end position="447"/>
    </location>
</feature>
<dbReference type="Pfam" id="PF00067">
    <property type="entry name" value="p450"/>
    <property type="match status" value="1"/>
</dbReference>
<organism evidence="12 13">
    <name type="scientific">Heterodermia speciosa</name>
    <dbReference type="NCBI Taxonomy" id="116794"/>
    <lineage>
        <taxon>Eukaryota</taxon>
        <taxon>Fungi</taxon>
        <taxon>Dikarya</taxon>
        <taxon>Ascomycota</taxon>
        <taxon>Pezizomycotina</taxon>
        <taxon>Lecanoromycetes</taxon>
        <taxon>OSLEUM clade</taxon>
        <taxon>Lecanoromycetidae</taxon>
        <taxon>Caliciales</taxon>
        <taxon>Physciaceae</taxon>
        <taxon>Heterodermia</taxon>
    </lineage>
</organism>
<keyword evidence="4 8" id="KW-0479">Metal-binding</keyword>
<evidence type="ECO:0000313" key="12">
    <source>
        <dbReference type="EMBL" id="CAF9914707.1"/>
    </source>
</evidence>
<feature type="signal peptide" evidence="11">
    <location>
        <begin position="1"/>
        <end position="28"/>
    </location>
</feature>
<evidence type="ECO:0000256" key="4">
    <source>
        <dbReference type="ARBA" id="ARBA00022723"/>
    </source>
</evidence>
<feature type="chain" id="PRO_5034142757" description="Cytochrome P450" evidence="11">
    <location>
        <begin position="29"/>
        <end position="524"/>
    </location>
</feature>
<keyword evidence="13" id="KW-1185">Reference proteome</keyword>
<evidence type="ECO:0000256" key="9">
    <source>
        <dbReference type="RuleBase" id="RU000461"/>
    </source>
</evidence>
<dbReference type="EMBL" id="CAJPDS010000014">
    <property type="protein sequence ID" value="CAF9914707.1"/>
    <property type="molecule type" value="Genomic_DNA"/>
</dbReference>
<evidence type="ECO:0000256" key="2">
    <source>
        <dbReference type="ARBA" id="ARBA00010617"/>
    </source>
</evidence>
<dbReference type="GO" id="GO:0005506">
    <property type="term" value="F:iron ion binding"/>
    <property type="evidence" value="ECO:0007669"/>
    <property type="project" value="InterPro"/>
</dbReference>
<accession>A0A8H3I4I0</accession>
<protein>
    <recommendedName>
        <fullName evidence="14">Cytochrome P450</fullName>
    </recommendedName>
</protein>
<dbReference type="GO" id="GO:0016705">
    <property type="term" value="F:oxidoreductase activity, acting on paired donors, with incorporation or reduction of molecular oxygen"/>
    <property type="evidence" value="ECO:0007669"/>
    <property type="project" value="InterPro"/>
</dbReference>
<dbReference type="PANTHER" id="PTHR46206">
    <property type="entry name" value="CYTOCHROME P450"/>
    <property type="match status" value="1"/>
</dbReference>
<evidence type="ECO:0000256" key="8">
    <source>
        <dbReference type="PIRSR" id="PIRSR602403-1"/>
    </source>
</evidence>
<evidence type="ECO:0000256" key="5">
    <source>
        <dbReference type="ARBA" id="ARBA00023002"/>
    </source>
</evidence>
<proteinExistence type="inferred from homology"/>
<evidence type="ECO:0000313" key="13">
    <source>
        <dbReference type="Proteomes" id="UP000664521"/>
    </source>
</evidence>
<dbReference type="InterPro" id="IPR002403">
    <property type="entry name" value="Cyt_P450_E_grp-IV"/>
</dbReference>
<evidence type="ECO:0000256" key="3">
    <source>
        <dbReference type="ARBA" id="ARBA00022617"/>
    </source>
</evidence>
<dbReference type="Proteomes" id="UP000664521">
    <property type="component" value="Unassembled WGS sequence"/>
</dbReference>
<dbReference type="PROSITE" id="PS00086">
    <property type="entry name" value="CYTOCHROME_P450"/>
    <property type="match status" value="1"/>
</dbReference>
<evidence type="ECO:0000256" key="11">
    <source>
        <dbReference type="SAM" id="SignalP"/>
    </source>
</evidence>
<dbReference type="InterPro" id="IPR001128">
    <property type="entry name" value="Cyt_P450"/>
</dbReference>
<keyword evidence="11" id="KW-0732">Signal</keyword>
<keyword evidence="3 8" id="KW-0349">Heme</keyword>
<dbReference type="Gene3D" id="1.10.630.10">
    <property type="entry name" value="Cytochrome P450"/>
    <property type="match status" value="1"/>
</dbReference>
<evidence type="ECO:0000256" key="10">
    <source>
        <dbReference type="SAM" id="MobiDB-lite"/>
    </source>
</evidence>
<dbReference type="CDD" id="cd11041">
    <property type="entry name" value="CYP503A1-like"/>
    <property type="match status" value="1"/>
</dbReference>
<dbReference type="GO" id="GO:0004497">
    <property type="term" value="F:monooxygenase activity"/>
    <property type="evidence" value="ECO:0007669"/>
    <property type="project" value="UniProtKB-KW"/>
</dbReference>
<comment type="similarity">
    <text evidence="2 9">Belongs to the cytochrome P450 family.</text>
</comment>